<keyword evidence="2" id="KW-0677">Repeat</keyword>
<dbReference type="InterPro" id="IPR032675">
    <property type="entry name" value="LRR_dom_sf"/>
</dbReference>
<evidence type="ECO:0000256" key="1">
    <source>
        <dbReference type="ARBA" id="ARBA00022614"/>
    </source>
</evidence>
<dbReference type="InterPro" id="IPR050333">
    <property type="entry name" value="SLRP"/>
</dbReference>
<protein>
    <recommendedName>
        <fullName evidence="5">L domain-like protein</fullName>
    </recommendedName>
</protein>
<dbReference type="InterPro" id="IPR003591">
    <property type="entry name" value="Leu-rich_rpt_typical-subtyp"/>
</dbReference>
<dbReference type="PANTHER" id="PTHR45712:SF22">
    <property type="entry name" value="INSULIN-LIKE GROWTH FACTOR-BINDING PROTEIN COMPLEX ACID LABILE SUBUNIT"/>
    <property type="match status" value="1"/>
</dbReference>
<dbReference type="Pfam" id="PF00560">
    <property type="entry name" value="LRR_1"/>
    <property type="match status" value="1"/>
</dbReference>
<keyword evidence="1" id="KW-0433">Leucine-rich repeat</keyword>
<reference evidence="3" key="1">
    <citation type="submission" date="2023-01" db="EMBL/GenBank/DDBJ databases">
        <title>Metagenome sequencing of chrysophaentin producing Chrysophaeum taylorii.</title>
        <authorList>
            <person name="Davison J."/>
            <person name="Bewley C."/>
        </authorList>
    </citation>
    <scope>NUCLEOTIDE SEQUENCE</scope>
    <source>
        <strain evidence="3">NIES-1699</strain>
    </source>
</reference>
<dbReference type="Proteomes" id="UP001230188">
    <property type="component" value="Unassembled WGS sequence"/>
</dbReference>
<name>A0AAD7UGA3_9STRA</name>
<dbReference type="EMBL" id="JAQMWT010000317">
    <property type="protein sequence ID" value="KAJ8605211.1"/>
    <property type="molecule type" value="Genomic_DNA"/>
</dbReference>
<proteinExistence type="predicted"/>
<evidence type="ECO:0000313" key="3">
    <source>
        <dbReference type="EMBL" id="KAJ8605211.1"/>
    </source>
</evidence>
<accession>A0AAD7UGA3</accession>
<dbReference type="PANTHER" id="PTHR45712">
    <property type="entry name" value="AGAP008170-PA"/>
    <property type="match status" value="1"/>
</dbReference>
<dbReference type="SMART" id="SM00369">
    <property type="entry name" value="LRR_TYP"/>
    <property type="match status" value="4"/>
</dbReference>
<dbReference type="Pfam" id="PF13516">
    <property type="entry name" value="LRR_6"/>
    <property type="match status" value="1"/>
</dbReference>
<evidence type="ECO:0000313" key="4">
    <source>
        <dbReference type="Proteomes" id="UP001230188"/>
    </source>
</evidence>
<dbReference type="SMART" id="SM00364">
    <property type="entry name" value="LRR_BAC"/>
    <property type="match status" value="5"/>
</dbReference>
<evidence type="ECO:0008006" key="5">
    <source>
        <dbReference type="Google" id="ProtNLM"/>
    </source>
</evidence>
<dbReference type="AlphaFoldDB" id="A0AAD7UGA3"/>
<dbReference type="InterPro" id="IPR001611">
    <property type="entry name" value="Leu-rich_rpt"/>
</dbReference>
<comment type="caution">
    <text evidence="3">The sequence shown here is derived from an EMBL/GenBank/DDBJ whole genome shotgun (WGS) entry which is preliminary data.</text>
</comment>
<gene>
    <name evidence="3" type="ORF">CTAYLR_000444</name>
</gene>
<dbReference type="Gene3D" id="3.80.10.10">
    <property type="entry name" value="Ribonuclease Inhibitor"/>
    <property type="match status" value="1"/>
</dbReference>
<evidence type="ECO:0000256" key="2">
    <source>
        <dbReference type="ARBA" id="ARBA00022737"/>
    </source>
</evidence>
<dbReference type="PROSITE" id="PS51450">
    <property type="entry name" value="LRR"/>
    <property type="match status" value="2"/>
</dbReference>
<sequence>MGASQSAPKNRTSTSVVKQKIERAGKTGILSLPEHKLKDVPVKLLEGLKANLKTLDVSSNSIEVLPEFGEYGKLKTLKVARNKLTRLPRLPSTLATLDAADNRLEEDLGDLPESLETLSLRSNSFGAVPRALLSLGTLKTLDLADCKLTDIAALAEASLASLLDLILDRNSIPSVPEGLVDAAPKLKRLGLEYNNIVHLPENLLRAPSLDRLDLKGNKLTKAQFMRLDGADDFLKRREKTRLKDTAGGAIADLAVCGLD</sequence>
<dbReference type="Pfam" id="PF13855">
    <property type="entry name" value="LRR_8"/>
    <property type="match status" value="1"/>
</dbReference>
<organism evidence="3 4">
    <name type="scientific">Chrysophaeum taylorii</name>
    <dbReference type="NCBI Taxonomy" id="2483200"/>
    <lineage>
        <taxon>Eukaryota</taxon>
        <taxon>Sar</taxon>
        <taxon>Stramenopiles</taxon>
        <taxon>Ochrophyta</taxon>
        <taxon>Pelagophyceae</taxon>
        <taxon>Pelagomonadales</taxon>
        <taxon>Pelagomonadaceae</taxon>
        <taxon>Chrysophaeum</taxon>
    </lineage>
</organism>
<dbReference type="SUPFAM" id="SSF52047">
    <property type="entry name" value="RNI-like"/>
    <property type="match status" value="1"/>
</dbReference>
<keyword evidence="4" id="KW-1185">Reference proteome</keyword>